<accession>A0A7E4USR5</accession>
<organism evidence="3 4">
    <name type="scientific">Panagrellus redivivus</name>
    <name type="common">Microworm</name>
    <dbReference type="NCBI Taxonomy" id="6233"/>
    <lineage>
        <taxon>Eukaryota</taxon>
        <taxon>Metazoa</taxon>
        <taxon>Ecdysozoa</taxon>
        <taxon>Nematoda</taxon>
        <taxon>Chromadorea</taxon>
        <taxon>Rhabditida</taxon>
        <taxon>Tylenchina</taxon>
        <taxon>Panagrolaimomorpha</taxon>
        <taxon>Panagrolaimoidea</taxon>
        <taxon>Panagrolaimidae</taxon>
        <taxon>Panagrellus</taxon>
    </lineage>
</organism>
<keyword evidence="3" id="KW-1185">Reference proteome</keyword>
<evidence type="ECO:0000256" key="1">
    <source>
        <dbReference type="SAM" id="MobiDB-lite"/>
    </source>
</evidence>
<name>A0A7E4USR5_PANRE</name>
<feature type="compositionally biased region" description="Low complexity" evidence="1">
    <location>
        <begin position="107"/>
        <end position="118"/>
    </location>
</feature>
<feature type="compositionally biased region" description="Basic and acidic residues" evidence="1">
    <location>
        <begin position="350"/>
        <end position="372"/>
    </location>
</feature>
<reference evidence="3" key="1">
    <citation type="journal article" date="2013" name="Genetics">
        <title>The draft genome and transcriptome of Panagrellus redivivus are shaped by the harsh demands of a free-living lifestyle.</title>
        <authorList>
            <person name="Srinivasan J."/>
            <person name="Dillman A.R."/>
            <person name="Macchietto M.G."/>
            <person name="Heikkinen L."/>
            <person name="Lakso M."/>
            <person name="Fracchia K.M."/>
            <person name="Antoshechkin I."/>
            <person name="Mortazavi A."/>
            <person name="Wong G."/>
            <person name="Sternberg P.W."/>
        </authorList>
    </citation>
    <scope>NUCLEOTIDE SEQUENCE [LARGE SCALE GENOMIC DNA]</scope>
    <source>
        <strain evidence="3">MT8872</strain>
    </source>
</reference>
<feature type="transmembrane region" description="Helical" evidence="2">
    <location>
        <begin position="23"/>
        <end position="40"/>
    </location>
</feature>
<evidence type="ECO:0000256" key="2">
    <source>
        <dbReference type="SAM" id="Phobius"/>
    </source>
</evidence>
<dbReference type="WBParaSite" id="Pan_g12341.t1">
    <property type="protein sequence ID" value="Pan_g12341.t1"/>
    <property type="gene ID" value="Pan_g12341"/>
</dbReference>
<reference evidence="4" key="2">
    <citation type="submission" date="2020-10" db="UniProtKB">
        <authorList>
            <consortium name="WormBaseParasite"/>
        </authorList>
    </citation>
    <scope>IDENTIFICATION</scope>
</reference>
<feature type="region of interest" description="Disordered" evidence="1">
    <location>
        <begin position="85"/>
        <end position="169"/>
    </location>
</feature>
<sequence length="395" mass="41409">MASTTSTGPASVVARDLFFAEPLILAMFAGVIAVIVFFIVKKSCQRRDSELDIEADETAHIPVSVLTAPTEPVSTTSVAASGHGIAPARGIQPRGPVPPNPPSLAQSSGGSLPESSSGRATSMTPRKDSAQGLVPAAISANQTVPATPTVSTTSVGTTTSMTTARTGPPPAVALHNVAMRPTPLTPPPSAGYSASMASTVTVDSAKSITPRRAISSFTSGKATDAQMKQMLAEQKSEDAPELSETGDMMAVNKMTNDDLKRMMGDRGTHRNPPMRRPQPLSAEVLTDASTQMLIPTAPANVSPRKGSSDDMRNLMFSQEHVIDIQKTPSRLQSLIETTTPAPPPPSETNSTKDKKLSAEPVKSDALKSEKTQPENSDSAYTPGNKDAPGKTIRKF</sequence>
<keyword evidence="2" id="KW-0812">Transmembrane</keyword>
<feature type="region of interest" description="Disordered" evidence="1">
    <location>
        <begin position="335"/>
        <end position="395"/>
    </location>
</feature>
<keyword evidence="2" id="KW-0472">Membrane</keyword>
<protein>
    <submittedName>
        <fullName evidence="4">Secreted protein</fullName>
    </submittedName>
</protein>
<dbReference type="Proteomes" id="UP000492821">
    <property type="component" value="Unassembled WGS sequence"/>
</dbReference>
<feature type="compositionally biased region" description="Low complexity" evidence="1">
    <location>
        <begin position="143"/>
        <end position="166"/>
    </location>
</feature>
<evidence type="ECO:0000313" key="3">
    <source>
        <dbReference type="Proteomes" id="UP000492821"/>
    </source>
</evidence>
<evidence type="ECO:0000313" key="4">
    <source>
        <dbReference type="WBParaSite" id="Pan_g12341.t1"/>
    </source>
</evidence>
<dbReference type="AlphaFoldDB" id="A0A7E4USR5"/>
<keyword evidence="2" id="KW-1133">Transmembrane helix</keyword>
<proteinExistence type="predicted"/>